<dbReference type="Gene3D" id="6.10.140.2220">
    <property type="match status" value="1"/>
</dbReference>
<dbReference type="Proteomes" id="UP001165060">
    <property type="component" value="Unassembled WGS sequence"/>
</dbReference>
<feature type="domain" description="MYND-type" evidence="5">
    <location>
        <begin position="394"/>
        <end position="433"/>
    </location>
</feature>
<dbReference type="SUPFAM" id="SSF144232">
    <property type="entry name" value="HIT/MYND zinc finger-like"/>
    <property type="match status" value="1"/>
</dbReference>
<name>A0ABQ6M991_9STRA</name>
<evidence type="ECO:0000256" key="1">
    <source>
        <dbReference type="ARBA" id="ARBA00022723"/>
    </source>
</evidence>
<accession>A0ABQ6M991</accession>
<keyword evidence="7" id="KW-1185">Reference proteome</keyword>
<evidence type="ECO:0000256" key="2">
    <source>
        <dbReference type="ARBA" id="ARBA00022771"/>
    </source>
</evidence>
<evidence type="ECO:0000259" key="5">
    <source>
        <dbReference type="PROSITE" id="PS50865"/>
    </source>
</evidence>
<dbReference type="SUPFAM" id="SSF48452">
    <property type="entry name" value="TPR-like"/>
    <property type="match status" value="1"/>
</dbReference>
<gene>
    <name evidence="6" type="ORF">TeGR_g14623</name>
</gene>
<dbReference type="Pfam" id="PF01753">
    <property type="entry name" value="zf-MYND"/>
    <property type="match status" value="1"/>
</dbReference>
<comment type="caution">
    <text evidence="6">The sequence shown here is derived from an EMBL/GenBank/DDBJ whole genome shotgun (WGS) entry which is preliminary data.</text>
</comment>
<dbReference type="PROSITE" id="PS50865">
    <property type="entry name" value="ZF_MYND_2"/>
    <property type="match status" value="1"/>
</dbReference>
<dbReference type="PROSITE" id="PS01360">
    <property type="entry name" value="ZF_MYND_1"/>
    <property type="match status" value="1"/>
</dbReference>
<organism evidence="6 7">
    <name type="scientific">Tetraparma gracilis</name>
    <dbReference type="NCBI Taxonomy" id="2962635"/>
    <lineage>
        <taxon>Eukaryota</taxon>
        <taxon>Sar</taxon>
        <taxon>Stramenopiles</taxon>
        <taxon>Ochrophyta</taxon>
        <taxon>Bolidophyceae</taxon>
        <taxon>Parmales</taxon>
        <taxon>Triparmaceae</taxon>
        <taxon>Tetraparma</taxon>
    </lineage>
</organism>
<keyword evidence="1" id="KW-0479">Metal-binding</keyword>
<proteinExistence type="predicted"/>
<reference evidence="6 7" key="1">
    <citation type="journal article" date="2023" name="Commun. Biol.">
        <title>Genome analysis of Parmales, the sister group of diatoms, reveals the evolutionary specialization of diatoms from phago-mixotrophs to photoautotrophs.</title>
        <authorList>
            <person name="Ban H."/>
            <person name="Sato S."/>
            <person name="Yoshikawa S."/>
            <person name="Yamada K."/>
            <person name="Nakamura Y."/>
            <person name="Ichinomiya M."/>
            <person name="Sato N."/>
            <person name="Blanc-Mathieu R."/>
            <person name="Endo H."/>
            <person name="Kuwata A."/>
            <person name="Ogata H."/>
        </authorList>
    </citation>
    <scope>NUCLEOTIDE SEQUENCE [LARGE SCALE GENOMIC DNA]</scope>
</reference>
<dbReference type="EMBL" id="BRYB01000064">
    <property type="protein sequence ID" value="GMI21918.1"/>
    <property type="molecule type" value="Genomic_DNA"/>
</dbReference>
<protein>
    <recommendedName>
        <fullName evidence="5">MYND-type domain-containing protein</fullName>
    </recommendedName>
</protein>
<evidence type="ECO:0000313" key="6">
    <source>
        <dbReference type="EMBL" id="GMI21918.1"/>
    </source>
</evidence>
<keyword evidence="3" id="KW-0862">Zinc</keyword>
<dbReference type="InterPro" id="IPR002893">
    <property type="entry name" value="Znf_MYND"/>
</dbReference>
<dbReference type="InterPro" id="IPR011990">
    <property type="entry name" value="TPR-like_helical_dom_sf"/>
</dbReference>
<keyword evidence="2 4" id="KW-0863">Zinc-finger</keyword>
<evidence type="ECO:0000256" key="4">
    <source>
        <dbReference type="PROSITE-ProRule" id="PRU00134"/>
    </source>
</evidence>
<sequence length="446" mass="49428">MAQMLTPPWTIELIGNEVPSLLRIIVKSHPHCKGGTVKAGQEIMKTDYTEQRQSFMTQDWKYRDSFSEQQNWLMSTRLRHIGLRSLLLDMSLSGETEVSKLLPYFALASHLKQAYQTGRGHTPGMFDAEELDVTLCELELSLHLPPRGDINRSAPLLLEQLALSLEKKSKNEAAAVIYKELSESARLTPDDGHKSPCLVAAGVAYKRAEFWDESERSYLAALRLNAVGGSNLRRAATFEALACVLEGWLLMNFVNGTAARFVANSAGSASAFADLPRLARAGLLFALLSKAGFDIRSQPAPFNIKPNQDGRCILSSSTTKKKAAKTLHLAFCASDDAKFWETLEECKGIQTLGGPGLELRVEQEADMEGNHRKEVEEAARQAGTPTKLDYSVRCASCNALESKKEMLTCPCKLVRYCGRKCQKGHWEDHKKMCKKARKAREAAGMT</sequence>
<evidence type="ECO:0000313" key="7">
    <source>
        <dbReference type="Proteomes" id="UP001165060"/>
    </source>
</evidence>
<evidence type="ECO:0000256" key="3">
    <source>
        <dbReference type="ARBA" id="ARBA00022833"/>
    </source>
</evidence>